<accession>A0ABX0PIB9</accession>
<gene>
    <name evidence="1" type="ORF">HAV22_21485</name>
</gene>
<keyword evidence="2" id="KW-1185">Reference proteome</keyword>
<organism evidence="1 2">
    <name type="scientific">Telluria antibiotica</name>
    <dbReference type="NCBI Taxonomy" id="2717319"/>
    <lineage>
        <taxon>Bacteria</taxon>
        <taxon>Pseudomonadati</taxon>
        <taxon>Pseudomonadota</taxon>
        <taxon>Betaproteobacteria</taxon>
        <taxon>Burkholderiales</taxon>
        <taxon>Oxalobacteraceae</taxon>
        <taxon>Telluria group</taxon>
        <taxon>Telluria</taxon>
    </lineage>
</organism>
<sequence length="74" mass="7884">MYDTQPIALSAGLLITSPLLSAQVPGHPSFQRALDQHPGELFEQAVSPVKSSDFGQFANRPLATLSSSGFDLAR</sequence>
<dbReference type="Proteomes" id="UP000716322">
    <property type="component" value="Unassembled WGS sequence"/>
</dbReference>
<name>A0ABX0PIB9_9BURK</name>
<dbReference type="EMBL" id="JAAQOM010000013">
    <property type="protein sequence ID" value="NIA56208.1"/>
    <property type="molecule type" value="Genomic_DNA"/>
</dbReference>
<evidence type="ECO:0000313" key="1">
    <source>
        <dbReference type="EMBL" id="NIA56208.1"/>
    </source>
</evidence>
<comment type="caution">
    <text evidence="1">The sequence shown here is derived from an EMBL/GenBank/DDBJ whole genome shotgun (WGS) entry which is preliminary data.</text>
</comment>
<reference evidence="1 2" key="1">
    <citation type="submission" date="2020-03" db="EMBL/GenBank/DDBJ databases">
        <title>Genome sequence of strain Massilia sp. TW-1.</title>
        <authorList>
            <person name="Chaudhary D.K."/>
        </authorList>
    </citation>
    <scope>NUCLEOTIDE SEQUENCE [LARGE SCALE GENOMIC DNA]</scope>
    <source>
        <strain evidence="1 2">TW-1</strain>
    </source>
</reference>
<proteinExistence type="predicted"/>
<evidence type="ECO:0000313" key="2">
    <source>
        <dbReference type="Proteomes" id="UP000716322"/>
    </source>
</evidence>
<protein>
    <submittedName>
        <fullName evidence="1">Uncharacterized protein</fullName>
    </submittedName>
</protein>